<dbReference type="RefSeq" id="WP_379782091.1">
    <property type="nucleotide sequence ID" value="NZ_JBHSWW010000174.1"/>
</dbReference>
<feature type="non-terminal residue" evidence="2">
    <location>
        <position position="62"/>
    </location>
</feature>
<feature type="compositionally biased region" description="Basic and acidic residues" evidence="1">
    <location>
        <begin position="52"/>
        <end position="62"/>
    </location>
</feature>
<dbReference type="EMBL" id="JBHSWW010000174">
    <property type="protein sequence ID" value="MFC6753993.1"/>
    <property type="molecule type" value="Genomic_DNA"/>
</dbReference>
<dbReference type="AlphaFoldDB" id="A0ABD5SFE5"/>
<proteinExistence type="predicted"/>
<feature type="compositionally biased region" description="Polar residues" evidence="1">
    <location>
        <begin position="1"/>
        <end position="11"/>
    </location>
</feature>
<feature type="region of interest" description="Disordered" evidence="1">
    <location>
        <begin position="1"/>
        <end position="62"/>
    </location>
</feature>
<keyword evidence="3" id="KW-1185">Reference proteome</keyword>
<accession>A0ABD5SFE5</accession>
<evidence type="ECO:0000256" key="1">
    <source>
        <dbReference type="SAM" id="MobiDB-lite"/>
    </source>
</evidence>
<reference evidence="2 3" key="1">
    <citation type="journal article" date="2019" name="Int. J. Syst. Evol. Microbiol.">
        <title>The Global Catalogue of Microorganisms (GCM) 10K type strain sequencing project: providing services to taxonomists for standard genome sequencing and annotation.</title>
        <authorList>
            <consortium name="The Broad Institute Genomics Platform"/>
            <consortium name="The Broad Institute Genome Sequencing Center for Infectious Disease"/>
            <person name="Wu L."/>
            <person name="Ma J."/>
        </authorList>
    </citation>
    <scope>NUCLEOTIDE SEQUENCE [LARGE SCALE GENOMIC DNA]</scope>
    <source>
        <strain evidence="2 3">CGMCC 1.3239</strain>
    </source>
</reference>
<evidence type="ECO:0000313" key="2">
    <source>
        <dbReference type="EMBL" id="MFC6753993.1"/>
    </source>
</evidence>
<feature type="compositionally biased region" description="Basic and acidic residues" evidence="1">
    <location>
        <begin position="18"/>
        <end position="37"/>
    </location>
</feature>
<protein>
    <submittedName>
        <fullName evidence="2">Uncharacterized protein</fullName>
    </submittedName>
</protein>
<dbReference type="Proteomes" id="UP001596442">
    <property type="component" value="Unassembled WGS sequence"/>
</dbReference>
<comment type="caution">
    <text evidence="2">The sequence shown here is derived from an EMBL/GenBank/DDBJ whole genome shotgun (WGS) entry which is preliminary data.</text>
</comment>
<organism evidence="2 3">
    <name type="scientific">Halorubrum tibetense</name>
    <dbReference type="NCBI Taxonomy" id="175631"/>
    <lineage>
        <taxon>Archaea</taxon>
        <taxon>Methanobacteriati</taxon>
        <taxon>Methanobacteriota</taxon>
        <taxon>Stenosarchaea group</taxon>
        <taxon>Halobacteria</taxon>
        <taxon>Halobacteriales</taxon>
        <taxon>Haloferacaceae</taxon>
        <taxon>Halorubrum</taxon>
    </lineage>
</organism>
<sequence length="62" mass="7104">MCVRSTDNFTTRFPRHPNVRDRRESGERDARRERSPTCEEAGEGTDPVGIKRAVDGERADRT</sequence>
<evidence type="ECO:0000313" key="3">
    <source>
        <dbReference type="Proteomes" id="UP001596442"/>
    </source>
</evidence>
<gene>
    <name evidence="2" type="ORF">ACFQEU_11055</name>
</gene>
<name>A0ABD5SFE5_9EURY</name>